<accession>B8C917</accession>
<dbReference type="InParanoid" id="B8C917"/>
<dbReference type="HOGENOM" id="CLU_1528226_0_0_1"/>
<dbReference type="PaxDb" id="35128-Thaps8281"/>
<dbReference type="EMBL" id="CM000646">
    <property type="protein sequence ID" value="EED89775.1"/>
    <property type="molecule type" value="Genomic_DNA"/>
</dbReference>
<keyword evidence="2" id="KW-1185">Reference proteome</keyword>
<gene>
    <name evidence="1" type="ORF">THAPSDRAFT_8281</name>
</gene>
<dbReference type="GeneID" id="7451044"/>
<protein>
    <submittedName>
        <fullName evidence="1">Uncharacterized protein</fullName>
    </submittedName>
</protein>
<evidence type="ECO:0000313" key="1">
    <source>
        <dbReference type="EMBL" id="EED89775.1"/>
    </source>
</evidence>
<evidence type="ECO:0000313" key="2">
    <source>
        <dbReference type="Proteomes" id="UP000001449"/>
    </source>
</evidence>
<proteinExistence type="predicted"/>
<dbReference type="Proteomes" id="UP000001449">
    <property type="component" value="Chromosome 10"/>
</dbReference>
<sequence>MTLSYKINNTMKAADTSNSEWPEFTINHSISVSEQTQGKFIVPTATASNDTCSKQHIDVKSLSAQDLNSLKKKDAFMYYSIPAVRSAALLNKEVDMSKLDEVSTVMKRNCTSCPSRIMTQEFATSCTVERASRISFECHADLLIMDLMEEEKEFDEEECDLWADEDLTLLFQRFST</sequence>
<dbReference type="RefSeq" id="XP_002292579.1">
    <property type="nucleotide sequence ID" value="XM_002292543.1"/>
</dbReference>
<reference evidence="1 2" key="1">
    <citation type="journal article" date="2004" name="Science">
        <title>The genome of the diatom Thalassiosira pseudonana: ecology, evolution, and metabolism.</title>
        <authorList>
            <person name="Armbrust E.V."/>
            <person name="Berges J.A."/>
            <person name="Bowler C."/>
            <person name="Green B.R."/>
            <person name="Martinez D."/>
            <person name="Putnam N.H."/>
            <person name="Zhou S."/>
            <person name="Allen A.E."/>
            <person name="Apt K.E."/>
            <person name="Bechner M."/>
            <person name="Brzezinski M.A."/>
            <person name="Chaal B.K."/>
            <person name="Chiovitti A."/>
            <person name="Davis A.K."/>
            <person name="Demarest M.S."/>
            <person name="Detter J.C."/>
            <person name="Glavina T."/>
            <person name="Goodstein D."/>
            <person name="Hadi M.Z."/>
            <person name="Hellsten U."/>
            <person name="Hildebrand M."/>
            <person name="Jenkins B.D."/>
            <person name="Jurka J."/>
            <person name="Kapitonov V.V."/>
            <person name="Kroger N."/>
            <person name="Lau W.W."/>
            <person name="Lane T.W."/>
            <person name="Larimer F.W."/>
            <person name="Lippmeier J.C."/>
            <person name="Lucas S."/>
            <person name="Medina M."/>
            <person name="Montsant A."/>
            <person name="Obornik M."/>
            <person name="Parker M.S."/>
            <person name="Palenik B."/>
            <person name="Pazour G.J."/>
            <person name="Richardson P.M."/>
            <person name="Rynearson T.A."/>
            <person name="Saito M.A."/>
            <person name="Schwartz D.C."/>
            <person name="Thamatrakoln K."/>
            <person name="Valentin K."/>
            <person name="Vardi A."/>
            <person name="Wilkerson F.P."/>
            <person name="Rokhsar D.S."/>
        </authorList>
    </citation>
    <scope>NUCLEOTIDE SEQUENCE [LARGE SCALE GENOMIC DNA]</scope>
    <source>
        <strain evidence="1 2">CCMP1335</strain>
    </source>
</reference>
<name>B8C917_THAPS</name>
<organism evidence="1 2">
    <name type="scientific">Thalassiosira pseudonana</name>
    <name type="common">Marine diatom</name>
    <name type="synonym">Cyclotella nana</name>
    <dbReference type="NCBI Taxonomy" id="35128"/>
    <lineage>
        <taxon>Eukaryota</taxon>
        <taxon>Sar</taxon>
        <taxon>Stramenopiles</taxon>
        <taxon>Ochrophyta</taxon>
        <taxon>Bacillariophyta</taxon>
        <taxon>Coscinodiscophyceae</taxon>
        <taxon>Thalassiosirophycidae</taxon>
        <taxon>Thalassiosirales</taxon>
        <taxon>Thalassiosiraceae</taxon>
        <taxon>Thalassiosira</taxon>
    </lineage>
</organism>
<dbReference type="KEGG" id="tps:THAPSDRAFT_8281"/>
<reference evidence="1 2" key="2">
    <citation type="journal article" date="2008" name="Nature">
        <title>The Phaeodactylum genome reveals the evolutionary history of diatom genomes.</title>
        <authorList>
            <person name="Bowler C."/>
            <person name="Allen A.E."/>
            <person name="Badger J.H."/>
            <person name="Grimwood J."/>
            <person name="Jabbari K."/>
            <person name="Kuo A."/>
            <person name="Maheswari U."/>
            <person name="Martens C."/>
            <person name="Maumus F."/>
            <person name="Otillar R.P."/>
            <person name="Rayko E."/>
            <person name="Salamov A."/>
            <person name="Vandepoele K."/>
            <person name="Beszteri B."/>
            <person name="Gruber A."/>
            <person name="Heijde M."/>
            <person name="Katinka M."/>
            <person name="Mock T."/>
            <person name="Valentin K."/>
            <person name="Verret F."/>
            <person name="Berges J.A."/>
            <person name="Brownlee C."/>
            <person name="Cadoret J.P."/>
            <person name="Chiovitti A."/>
            <person name="Choi C.J."/>
            <person name="Coesel S."/>
            <person name="De Martino A."/>
            <person name="Detter J.C."/>
            <person name="Durkin C."/>
            <person name="Falciatore A."/>
            <person name="Fournet J."/>
            <person name="Haruta M."/>
            <person name="Huysman M.J."/>
            <person name="Jenkins B.D."/>
            <person name="Jiroutova K."/>
            <person name="Jorgensen R.E."/>
            <person name="Joubert Y."/>
            <person name="Kaplan A."/>
            <person name="Kroger N."/>
            <person name="Kroth P.G."/>
            <person name="La Roche J."/>
            <person name="Lindquist E."/>
            <person name="Lommer M."/>
            <person name="Martin-Jezequel V."/>
            <person name="Lopez P.J."/>
            <person name="Lucas S."/>
            <person name="Mangogna M."/>
            <person name="McGinnis K."/>
            <person name="Medlin L.K."/>
            <person name="Montsant A."/>
            <person name="Oudot-Le Secq M.P."/>
            <person name="Napoli C."/>
            <person name="Obornik M."/>
            <person name="Parker M.S."/>
            <person name="Petit J.L."/>
            <person name="Porcel B.M."/>
            <person name="Poulsen N."/>
            <person name="Robison M."/>
            <person name="Rychlewski L."/>
            <person name="Rynearson T.A."/>
            <person name="Schmutz J."/>
            <person name="Shapiro H."/>
            <person name="Siaut M."/>
            <person name="Stanley M."/>
            <person name="Sussman M.R."/>
            <person name="Taylor A.R."/>
            <person name="Vardi A."/>
            <person name="von Dassow P."/>
            <person name="Vyverman W."/>
            <person name="Willis A."/>
            <person name="Wyrwicz L.S."/>
            <person name="Rokhsar D.S."/>
            <person name="Weissenbach J."/>
            <person name="Armbrust E.V."/>
            <person name="Green B.R."/>
            <person name="Van de Peer Y."/>
            <person name="Grigoriev I.V."/>
        </authorList>
    </citation>
    <scope>NUCLEOTIDE SEQUENCE [LARGE SCALE GENOMIC DNA]</scope>
    <source>
        <strain evidence="1 2">CCMP1335</strain>
    </source>
</reference>
<dbReference type="AlphaFoldDB" id="B8C917"/>